<evidence type="ECO:0000313" key="2">
    <source>
        <dbReference type="EMBL" id="KAK0432080.1"/>
    </source>
</evidence>
<gene>
    <name evidence="2" type="ORF">EV421DRAFT_1742599</name>
</gene>
<comment type="caution">
    <text evidence="2">The sequence shown here is derived from an EMBL/GenBank/DDBJ whole genome shotgun (WGS) entry which is preliminary data.</text>
</comment>
<reference evidence="2" key="1">
    <citation type="submission" date="2023-06" db="EMBL/GenBank/DDBJ databases">
        <authorList>
            <consortium name="Lawrence Berkeley National Laboratory"/>
            <person name="Ahrendt S."/>
            <person name="Sahu N."/>
            <person name="Indic B."/>
            <person name="Wong-Bajracharya J."/>
            <person name="Merenyi Z."/>
            <person name="Ke H.-M."/>
            <person name="Monk M."/>
            <person name="Kocsube S."/>
            <person name="Drula E."/>
            <person name="Lipzen A."/>
            <person name="Balint B."/>
            <person name="Henrissat B."/>
            <person name="Andreopoulos B."/>
            <person name="Martin F.M."/>
            <person name="Harder C.B."/>
            <person name="Rigling D."/>
            <person name="Ford K.L."/>
            <person name="Foster G.D."/>
            <person name="Pangilinan J."/>
            <person name="Papanicolaou A."/>
            <person name="Barry K."/>
            <person name="LaButti K."/>
            <person name="Viragh M."/>
            <person name="Koriabine M."/>
            <person name="Yan M."/>
            <person name="Riley R."/>
            <person name="Champramary S."/>
            <person name="Plett K.L."/>
            <person name="Tsai I.J."/>
            <person name="Slot J."/>
            <person name="Sipos G."/>
            <person name="Plett J."/>
            <person name="Nagy L.G."/>
            <person name="Grigoriev I.V."/>
        </authorList>
    </citation>
    <scope>NUCLEOTIDE SEQUENCE</scope>
    <source>
        <strain evidence="2">FPL87.14</strain>
    </source>
</reference>
<keyword evidence="1" id="KW-0732">Signal</keyword>
<name>A0AA39MFY7_9AGAR</name>
<feature type="chain" id="PRO_5041260897" evidence="1">
    <location>
        <begin position="23"/>
        <end position="219"/>
    </location>
</feature>
<sequence length="219" mass="24430">MSDNKYFGYEFLMVLLLSKTSARHMPGCWLGCQWIGQCVAKMSLKQYFPPIKDVCWCPVYTQDMTSEVSAQDVLTLYATVPGQNSISWKMVEELDGDLRTRASTILFQPVNDLAPPTKFQKSYQAVFGELTDETQVTEELVLSVPRSLSTQPSNINSVLWFSPENPSLGDLEDEQLFGSSTIQSRRVAWVLSGHAYSEAYALALADSGRLLVKVSVPLV</sequence>
<dbReference type="Proteomes" id="UP001175226">
    <property type="component" value="Unassembled WGS sequence"/>
</dbReference>
<organism evidence="2 3">
    <name type="scientific">Armillaria borealis</name>
    <dbReference type="NCBI Taxonomy" id="47425"/>
    <lineage>
        <taxon>Eukaryota</taxon>
        <taxon>Fungi</taxon>
        <taxon>Dikarya</taxon>
        <taxon>Basidiomycota</taxon>
        <taxon>Agaricomycotina</taxon>
        <taxon>Agaricomycetes</taxon>
        <taxon>Agaricomycetidae</taxon>
        <taxon>Agaricales</taxon>
        <taxon>Marasmiineae</taxon>
        <taxon>Physalacriaceae</taxon>
        <taxon>Armillaria</taxon>
    </lineage>
</organism>
<feature type="signal peptide" evidence="1">
    <location>
        <begin position="1"/>
        <end position="22"/>
    </location>
</feature>
<accession>A0AA39MFY7</accession>
<keyword evidence="3" id="KW-1185">Reference proteome</keyword>
<protein>
    <submittedName>
        <fullName evidence="2">Uncharacterized protein</fullName>
    </submittedName>
</protein>
<dbReference type="AlphaFoldDB" id="A0AA39MFY7"/>
<evidence type="ECO:0000313" key="3">
    <source>
        <dbReference type="Proteomes" id="UP001175226"/>
    </source>
</evidence>
<dbReference type="EMBL" id="JAUEPT010000101">
    <property type="protein sequence ID" value="KAK0432080.1"/>
    <property type="molecule type" value="Genomic_DNA"/>
</dbReference>
<proteinExistence type="predicted"/>
<evidence type="ECO:0000256" key="1">
    <source>
        <dbReference type="SAM" id="SignalP"/>
    </source>
</evidence>